<name>A0A433WEX0_9BACT</name>
<dbReference type="SUPFAM" id="SSF49464">
    <property type="entry name" value="Carboxypeptidase regulatory domain-like"/>
    <property type="match status" value="1"/>
</dbReference>
<protein>
    <submittedName>
        <fullName evidence="1">Uncharacterized protein</fullName>
    </submittedName>
</protein>
<evidence type="ECO:0000313" key="2">
    <source>
        <dbReference type="Proteomes" id="UP000281028"/>
    </source>
</evidence>
<proteinExistence type="predicted"/>
<dbReference type="Gene3D" id="2.60.40.1120">
    <property type="entry name" value="Carboxypeptidase-like, regulatory domain"/>
    <property type="match status" value="1"/>
</dbReference>
<evidence type="ECO:0000313" key="1">
    <source>
        <dbReference type="EMBL" id="NSL85605.1"/>
    </source>
</evidence>
<gene>
    <name evidence="1" type="ORF">ECE50_002100</name>
</gene>
<accession>A0A433WEX0</accession>
<comment type="caution">
    <text evidence="1">The sequence shown here is derived from an EMBL/GenBank/DDBJ whole genome shotgun (WGS) entry which is preliminary data.</text>
</comment>
<keyword evidence="2" id="KW-1185">Reference proteome</keyword>
<organism evidence="1 2">
    <name type="scientific">Chitinophaga solisilvae</name>
    <dbReference type="NCBI Taxonomy" id="1233460"/>
    <lineage>
        <taxon>Bacteria</taxon>
        <taxon>Pseudomonadati</taxon>
        <taxon>Bacteroidota</taxon>
        <taxon>Chitinophagia</taxon>
        <taxon>Chitinophagales</taxon>
        <taxon>Chitinophagaceae</taxon>
        <taxon>Chitinophaga</taxon>
    </lineage>
</organism>
<dbReference type="EMBL" id="RIAR02000001">
    <property type="protein sequence ID" value="NSL85605.1"/>
    <property type="molecule type" value="Genomic_DNA"/>
</dbReference>
<dbReference type="Pfam" id="PF13715">
    <property type="entry name" value="CarbopepD_reg_2"/>
    <property type="match status" value="1"/>
</dbReference>
<dbReference type="AlphaFoldDB" id="A0A433WEX0"/>
<sequence length="235" mass="25715">MKKSLYITVPQPCQQSWHDMAPAGPGRFCDSCRKTVVDFSTMNDREILSYLQTASGGVCGNFHPSQVNRHIMATPPVKRKSVPAALLASLLALIVPGSSRAQQTVMPTMQTDTKLPRQPAGSSDTTAATVLTGAVRDSANGTPVYGATVLIAGTGRGTHVDNNGNFRLRIPDEIAHQAITLQLNAIGYQIHTVIIPYPFPAVNTLYLPPGEVLAGEVVITRYHRRKWYQIFRRRH</sequence>
<dbReference type="Proteomes" id="UP000281028">
    <property type="component" value="Unassembled WGS sequence"/>
</dbReference>
<reference evidence="1" key="1">
    <citation type="submission" date="2020-05" db="EMBL/GenBank/DDBJ databases">
        <title>Chitinophaga laudate sp. nov., isolated from a tropical peat swamp.</title>
        <authorList>
            <person name="Goh C.B.S."/>
            <person name="Lee M.S."/>
            <person name="Parimannan S."/>
            <person name="Pasbakhsh P."/>
            <person name="Yule C.M."/>
            <person name="Rajandas H."/>
            <person name="Loke S."/>
            <person name="Croft L."/>
            <person name="Tan J.B.L."/>
        </authorList>
    </citation>
    <scope>NUCLEOTIDE SEQUENCE</scope>
    <source>
        <strain evidence="1">Mgbs1</strain>
    </source>
</reference>
<dbReference type="InterPro" id="IPR008969">
    <property type="entry name" value="CarboxyPept-like_regulatory"/>
</dbReference>
<dbReference type="OrthoDB" id="7432683at2"/>